<comment type="similarity">
    <text evidence="3">Belongs to the metallo-dependent hydrolases superfamily. Allantoinase family.</text>
</comment>
<dbReference type="EC" id="3.5.2.5" evidence="5"/>
<dbReference type="PANTHER" id="PTHR43668">
    <property type="entry name" value="ALLANTOINASE"/>
    <property type="match status" value="1"/>
</dbReference>
<evidence type="ECO:0000256" key="8">
    <source>
        <dbReference type="ARBA" id="ARBA00022801"/>
    </source>
</evidence>
<evidence type="ECO:0000256" key="4">
    <source>
        <dbReference type="ARBA" id="ARBA00011881"/>
    </source>
</evidence>
<comment type="pathway">
    <text evidence="2">Nitrogen metabolism; (S)-allantoin degradation; allantoate from (S)-allantoin: step 1/1.</text>
</comment>
<dbReference type="Pfam" id="PF01979">
    <property type="entry name" value="Amidohydro_1"/>
    <property type="match status" value="1"/>
</dbReference>
<dbReference type="SUPFAM" id="SSF51338">
    <property type="entry name" value="Composite domain of metallo-dependent hydrolases"/>
    <property type="match status" value="1"/>
</dbReference>
<keyword evidence="9" id="KW-0862">Zinc</keyword>
<dbReference type="GO" id="GO:0005737">
    <property type="term" value="C:cytoplasm"/>
    <property type="evidence" value="ECO:0007669"/>
    <property type="project" value="TreeGrafter"/>
</dbReference>
<gene>
    <name evidence="11" type="primary">allB</name>
    <name evidence="11" type="ORF">GP473_08375</name>
</gene>
<dbReference type="GO" id="GO:0006145">
    <property type="term" value="P:purine nucleobase catabolic process"/>
    <property type="evidence" value="ECO:0007669"/>
    <property type="project" value="TreeGrafter"/>
</dbReference>
<keyword evidence="12" id="KW-1185">Reference proteome</keyword>
<dbReference type="InterPro" id="IPR011059">
    <property type="entry name" value="Metal-dep_hydrolase_composite"/>
</dbReference>
<dbReference type="Gene3D" id="3.20.20.140">
    <property type="entry name" value="Metal-dependent hydrolases"/>
    <property type="match status" value="1"/>
</dbReference>
<dbReference type="GO" id="GO:0050897">
    <property type="term" value="F:cobalt ion binding"/>
    <property type="evidence" value="ECO:0007669"/>
    <property type="project" value="InterPro"/>
</dbReference>
<evidence type="ECO:0000256" key="2">
    <source>
        <dbReference type="ARBA" id="ARBA00004968"/>
    </source>
</evidence>
<dbReference type="FunFam" id="3.20.20.140:FF:000032">
    <property type="entry name" value="Allantoinase Dal1"/>
    <property type="match status" value="1"/>
</dbReference>
<dbReference type="SUPFAM" id="SSF51556">
    <property type="entry name" value="Metallo-dependent hydrolases"/>
    <property type="match status" value="1"/>
</dbReference>
<dbReference type="GO" id="GO:0000256">
    <property type="term" value="P:allantoin catabolic process"/>
    <property type="evidence" value="ECO:0007669"/>
    <property type="project" value="InterPro"/>
</dbReference>
<comment type="subunit">
    <text evidence="4">Homotetramer.</text>
</comment>
<sequence length="479" mass="51304">MTSTVFRAHHAIVAIDGEVVEGPASVVVSDGTVVEILPSLDATPTHPVAETVEIPADQILLPGLVDTHVHVNEPGRTEWEGFASATRAAAAGGVTTLIDMPLNSIPSTITMDALRTKQDVAREKVKVNVGFWAGVTPQNLGTGELRKLWETGRVFGFKCFLLHSGVDEFPPLTPEQLVEAMEEIAAFDGQIIVHAEDAQLIEEGEKAQEAAGGITQEYATFEASRPPAAEAAAIKTVIEASEKTGCRAHILHLSDSGSLPQIREAQARGVKLTVETCPHYLALFSEEIHNGGTQNKCCPPIRGAANREQLWKGLVDGQISMIVSDHSPCTAELKKFEDLGFSGSFGEAWGGIASVELGLPVIWSQARLRGKTLKDVINWMSTSPAAWAGLTDRGQIAVGKVADFIAVSADDAFVVLPEKLHQKNKVTAYAQRALAGVVHKTYINGELVFDREGGVGKDEEVFPGPRGALVERPQLRQLG</sequence>
<comment type="cofactor">
    <cofactor evidence="1">
        <name>Zn(2+)</name>
        <dbReference type="ChEBI" id="CHEBI:29105"/>
    </cofactor>
</comment>
<dbReference type="AlphaFoldDB" id="A0A7G7YQ93"/>
<organism evidence="11 12">
    <name type="scientific">Corynebacterium anserum</name>
    <dbReference type="NCBI Taxonomy" id="2684406"/>
    <lineage>
        <taxon>Bacteria</taxon>
        <taxon>Bacillati</taxon>
        <taxon>Actinomycetota</taxon>
        <taxon>Actinomycetes</taxon>
        <taxon>Mycobacteriales</taxon>
        <taxon>Corynebacteriaceae</taxon>
        <taxon>Corynebacterium</taxon>
    </lineage>
</organism>
<reference evidence="11 12" key="1">
    <citation type="submission" date="2019-12" db="EMBL/GenBank/DDBJ databases">
        <title>Corynebacterium sp. nov., isolated from feces of the Anser Albifrons in China.</title>
        <authorList>
            <person name="Liu Q."/>
        </authorList>
    </citation>
    <scope>NUCLEOTIDE SEQUENCE [LARGE SCALE GENOMIC DNA]</scope>
    <source>
        <strain evidence="11 12">23H37-10</strain>
    </source>
</reference>
<evidence type="ECO:0000256" key="7">
    <source>
        <dbReference type="ARBA" id="ARBA00022723"/>
    </source>
</evidence>
<dbReference type="GO" id="GO:0004038">
    <property type="term" value="F:allantoinase activity"/>
    <property type="evidence" value="ECO:0007669"/>
    <property type="project" value="UniProtKB-EC"/>
</dbReference>
<dbReference type="RefSeq" id="WP_186276850.1">
    <property type="nucleotide sequence ID" value="NZ_CP046883.1"/>
</dbReference>
<feature type="domain" description="Amidohydrolase-related" evidence="10">
    <location>
        <begin position="59"/>
        <end position="448"/>
    </location>
</feature>
<dbReference type="KEGG" id="cans:GP473_08375"/>
<dbReference type="InterPro" id="IPR006680">
    <property type="entry name" value="Amidohydro-rel"/>
</dbReference>
<keyword evidence="6" id="KW-0659">Purine metabolism</keyword>
<protein>
    <recommendedName>
        <fullName evidence="5">allantoinase</fullName>
        <ecNumber evidence="5">3.5.2.5</ecNumber>
    </recommendedName>
</protein>
<proteinExistence type="inferred from homology"/>
<dbReference type="EMBL" id="CP046883">
    <property type="protein sequence ID" value="QNH96663.1"/>
    <property type="molecule type" value="Genomic_DNA"/>
</dbReference>
<evidence type="ECO:0000256" key="6">
    <source>
        <dbReference type="ARBA" id="ARBA00022631"/>
    </source>
</evidence>
<keyword evidence="8 11" id="KW-0378">Hydrolase</keyword>
<accession>A0A7G7YQ93</accession>
<evidence type="ECO:0000256" key="5">
    <source>
        <dbReference type="ARBA" id="ARBA00012863"/>
    </source>
</evidence>
<keyword evidence="7" id="KW-0479">Metal-binding</keyword>
<dbReference type="Proteomes" id="UP000515275">
    <property type="component" value="Chromosome"/>
</dbReference>
<evidence type="ECO:0000313" key="12">
    <source>
        <dbReference type="Proteomes" id="UP000515275"/>
    </source>
</evidence>
<dbReference type="InterPro" id="IPR050138">
    <property type="entry name" value="DHOase/Allantoinase_Hydrolase"/>
</dbReference>
<name>A0A7G7YQ93_9CORY</name>
<dbReference type="PANTHER" id="PTHR43668:SF2">
    <property type="entry name" value="ALLANTOINASE"/>
    <property type="match status" value="1"/>
</dbReference>
<evidence type="ECO:0000259" key="10">
    <source>
        <dbReference type="Pfam" id="PF01979"/>
    </source>
</evidence>
<dbReference type="InterPro" id="IPR017593">
    <property type="entry name" value="Allantoinase"/>
</dbReference>
<evidence type="ECO:0000256" key="9">
    <source>
        <dbReference type="ARBA" id="ARBA00022833"/>
    </source>
</evidence>
<dbReference type="GO" id="GO:0008270">
    <property type="term" value="F:zinc ion binding"/>
    <property type="evidence" value="ECO:0007669"/>
    <property type="project" value="InterPro"/>
</dbReference>
<evidence type="ECO:0000313" key="11">
    <source>
        <dbReference type="EMBL" id="QNH96663.1"/>
    </source>
</evidence>
<evidence type="ECO:0000256" key="1">
    <source>
        <dbReference type="ARBA" id="ARBA00001947"/>
    </source>
</evidence>
<dbReference type="NCBIfam" id="TIGR03178">
    <property type="entry name" value="allantoinase"/>
    <property type="match status" value="1"/>
</dbReference>
<dbReference type="InterPro" id="IPR032466">
    <property type="entry name" value="Metal_Hydrolase"/>
</dbReference>
<evidence type="ECO:0000256" key="3">
    <source>
        <dbReference type="ARBA" id="ARBA00010368"/>
    </source>
</evidence>